<dbReference type="Proteomes" id="UP000230423">
    <property type="component" value="Unassembled WGS sequence"/>
</dbReference>
<organism evidence="3 4">
    <name type="scientific">Teladorsagia circumcincta</name>
    <name type="common">Brown stomach worm</name>
    <name type="synonym">Ostertagia circumcincta</name>
    <dbReference type="NCBI Taxonomy" id="45464"/>
    <lineage>
        <taxon>Eukaryota</taxon>
        <taxon>Metazoa</taxon>
        <taxon>Ecdysozoa</taxon>
        <taxon>Nematoda</taxon>
        <taxon>Chromadorea</taxon>
        <taxon>Rhabditida</taxon>
        <taxon>Rhabditina</taxon>
        <taxon>Rhabditomorpha</taxon>
        <taxon>Strongyloidea</taxon>
        <taxon>Trichostrongylidae</taxon>
        <taxon>Teladorsagia</taxon>
    </lineage>
</organism>
<dbReference type="GO" id="GO:0005643">
    <property type="term" value="C:nuclear pore"/>
    <property type="evidence" value="ECO:0007669"/>
    <property type="project" value="TreeGrafter"/>
</dbReference>
<dbReference type="Pfam" id="PF00638">
    <property type="entry name" value="Ran_BP1"/>
    <property type="match status" value="1"/>
</dbReference>
<dbReference type="GO" id="GO:0005737">
    <property type="term" value="C:cytoplasm"/>
    <property type="evidence" value="ECO:0007669"/>
    <property type="project" value="TreeGrafter"/>
</dbReference>
<evidence type="ECO:0000259" key="2">
    <source>
        <dbReference type="PROSITE" id="PS50196"/>
    </source>
</evidence>
<protein>
    <submittedName>
        <fullName evidence="3">RanBP1 domain protein</fullName>
    </submittedName>
</protein>
<evidence type="ECO:0000313" key="4">
    <source>
        <dbReference type="Proteomes" id="UP000230423"/>
    </source>
</evidence>
<dbReference type="EMBL" id="KZ346760">
    <property type="protein sequence ID" value="PIO69159.1"/>
    <property type="molecule type" value="Genomic_DNA"/>
</dbReference>
<dbReference type="SMART" id="SM00160">
    <property type="entry name" value="RanBD"/>
    <property type="match status" value="1"/>
</dbReference>
<dbReference type="GO" id="GO:0005096">
    <property type="term" value="F:GTPase activator activity"/>
    <property type="evidence" value="ECO:0007669"/>
    <property type="project" value="TreeGrafter"/>
</dbReference>
<evidence type="ECO:0000256" key="1">
    <source>
        <dbReference type="SAM" id="MobiDB-lite"/>
    </source>
</evidence>
<dbReference type="InterPro" id="IPR000156">
    <property type="entry name" value="Ran_bind_dom"/>
</dbReference>
<accession>A0A2G9UFY6</accession>
<name>A0A2G9UFY6_TELCI</name>
<dbReference type="PANTHER" id="PTHR23138:SF179">
    <property type="entry name" value="NUCLEAR PORE COMPLEX PROTEIN"/>
    <property type="match status" value="1"/>
</dbReference>
<dbReference type="PANTHER" id="PTHR23138">
    <property type="entry name" value="RAN BINDING PROTEIN"/>
    <property type="match status" value="1"/>
</dbReference>
<dbReference type="CDD" id="cd00835">
    <property type="entry name" value="RanBD_family"/>
    <property type="match status" value="1"/>
</dbReference>
<dbReference type="Gene3D" id="2.30.29.30">
    <property type="entry name" value="Pleckstrin-homology domain (PH domain)/Phosphotyrosine-binding domain (PTB)"/>
    <property type="match status" value="1"/>
</dbReference>
<gene>
    <name evidence="3" type="ORF">TELCIR_09032</name>
</gene>
<dbReference type="InterPro" id="IPR011993">
    <property type="entry name" value="PH-like_dom_sf"/>
</dbReference>
<dbReference type="InterPro" id="IPR045255">
    <property type="entry name" value="RanBP1-like"/>
</dbReference>
<dbReference type="OrthoDB" id="2357150at2759"/>
<dbReference type="FunFam" id="2.30.29.30:FF:000018">
    <property type="entry name" value="E3 SUMO-protein ligase RanBP2"/>
    <property type="match status" value="1"/>
</dbReference>
<evidence type="ECO:0000313" key="3">
    <source>
        <dbReference type="EMBL" id="PIO69159.1"/>
    </source>
</evidence>
<feature type="domain" description="RanBD1" evidence="2">
    <location>
        <begin position="49"/>
        <end position="180"/>
    </location>
</feature>
<sequence>MKFFEEAHYFSFQLAVTADQSKGDSAKHKDGGDGDAERGADEEYEPDVHFAPVVPLPELVDVVTGEEDEQVVFVARAKLFRFIKETKENKERGVGDLKILRNPKTNAHRVVMRREQVHKVCANFAILPSIELNEKKGMPNVYNWICRDYSESPDGVDEILTAKFKTPEIAKEFHDKFLEAAAAHPSASK</sequence>
<proteinExistence type="predicted"/>
<feature type="region of interest" description="Disordered" evidence="1">
    <location>
        <begin position="21"/>
        <end position="44"/>
    </location>
</feature>
<feature type="compositionally biased region" description="Basic and acidic residues" evidence="1">
    <location>
        <begin position="21"/>
        <end position="41"/>
    </location>
</feature>
<reference evidence="3 4" key="1">
    <citation type="submission" date="2015-09" db="EMBL/GenBank/DDBJ databases">
        <title>Draft genome of the parasitic nematode Teladorsagia circumcincta isolate WARC Sus (inbred).</title>
        <authorList>
            <person name="Mitreva M."/>
        </authorList>
    </citation>
    <scope>NUCLEOTIDE SEQUENCE [LARGE SCALE GENOMIC DNA]</scope>
    <source>
        <strain evidence="3 4">S</strain>
    </source>
</reference>
<dbReference type="PROSITE" id="PS50196">
    <property type="entry name" value="RANBD1"/>
    <property type="match status" value="1"/>
</dbReference>
<keyword evidence="4" id="KW-1185">Reference proteome</keyword>
<dbReference type="SUPFAM" id="SSF50729">
    <property type="entry name" value="PH domain-like"/>
    <property type="match status" value="1"/>
</dbReference>
<dbReference type="AlphaFoldDB" id="A0A2G9UFY6"/>